<feature type="compositionally biased region" description="Basic residues" evidence="1">
    <location>
        <begin position="112"/>
        <end position="122"/>
    </location>
</feature>
<evidence type="ECO:0000313" key="2">
    <source>
        <dbReference type="EMBL" id="KAK8532303.1"/>
    </source>
</evidence>
<feature type="region of interest" description="Disordered" evidence="1">
    <location>
        <begin position="39"/>
        <end position="122"/>
    </location>
</feature>
<feature type="compositionally biased region" description="Basic and acidic residues" evidence="1">
    <location>
        <begin position="85"/>
        <end position="111"/>
    </location>
</feature>
<dbReference type="Proteomes" id="UP001472677">
    <property type="component" value="Unassembled WGS sequence"/>
</dbReference>
<keyword evidence="3" id="KW-1185">Reference proteome</keyword>
<comment type="caution">
    <text evidence="2">The sequence shown here is derived from an EMBL/GenBank/DDBJ whole genome shotgun (WGS) entry which is preliminary data.</text>
</comment>
<sequence>MSTEEFSNIESGWTGYLACSVEDDFGCSKDNYKNYHNIKNYDGEGASDDSMVSDASSVPSQHRYKHKDGQGKGSQGHGRARLKHDKSDYSSCKEVEKELGSGTKNRGDESKRRLRNRQKHHN</sequence>
<name>A0ABR2D8U0_9ROSI</name>
<feature type="compositionally biased region" description="Low complexity" evidence="1">
    <location>
        <begin position="48"/>
        <end position="60"/>
    </location>
</feature>
<reference evidence="2 3" key="1">
    <citation type="journal article" date="2024" name="G3 (Bethesda)">
        <title>Genome assembly of Hibiscus sabdariffa L. provides insights into metabolisms of medicinal natural products.</title>
        <authorList>
            <person name="Kim T."/>
        </authorList>
    </citation>
    <scope>NUCLEOTIDE SEQUENCE [LARGE SCALE GENOMIC DNA]</scope>
    <source>
        <strain evidence="2">TK-2024</strain>
        <tissue evidence="2">Old leaves</tissue>
    </source>
</reference>
<dbReference type="EMBL" id="JBBPBM010000034">
    <property type="protein sequence ID" value="KAK8532303.1"/>
    <property type="molecule type" value="Genomic_DNA"/>
</dbReference>
<proteinExistence type="predicted"/>
<accession>A0ABR2D8U0</accession>
<protein>
    <submittedName>
        <fullName evidence="2">Uncharacterized protein</fullName>
    </submittedName>
</protein>
<organism evidence="2 3">
    <name type="scientific">Hibiscus sabdariffa</name>
    <name type="common">roselle</name>
    <dbReference type="NCBI Taxonomy" id="183260"/>
    <lineage>
        <taxon>Eukaryota</taxon>
        <taxon>Viridiplantae</taxon>
        <taxon>Streptophyta</taxon>
        <taxon>Embryophyta</taxon>
        <taxon>Tracheophyta</taxon>
        <taxon>Spermatophyta</taxon>
        <taxon>Magnoliopsida</taxon>
        <taxon>eudicotyledons</taxon>
        <taxon>Gunneridae</taxon>
        <taxon>Pentapetalae</taxon>
        <taxon>rosids</taxon>
        <taxon>malvids</taxon>
        <taxon>Malvales</taxon>
        <taxon>Malvaceae</taxon>
        <taxon>Malvoideae</taxon>
        <taxon>Hibiscus</taxon>
    </lineage>
</organism>
<evidence type="ECO:0000256" key="1">
    <source>
        <dbReference type="SAM" id="MobiDB-lite"/>
    </source>
</evidence>
<evidence type="ECO:0000313" key="3">
    <source>
        <dbReference type="Proteomes" id="UP001472677"/>
    </source>
</evidence>
<gene>
    <name evidence="2" type="ORF">V6N12_053748</name>
</gene>